<dbReference type="EMBL" id="FRFE01000023">
    <property type="protein sequence ID" value="SHO51122.1"/>
    <property type="molecule type" value="Genomic_DNA"/>
</dbReference>
<gene>
    <name evidence="4" type="ORF">SAMN02745220_03854</name>
</gene>
<dbReference type="PANTHER" id="PTHR42901:SF1">
    <property type="entry name" value="ALCOHOL DEHYDROGENASE"/>
    <property type="match status" value="1"/>
</dbReference>
<organism evidence="4 5">
    <name type="scientific">Desulfopila aestuarii DSM 18488</name>
    <dbReference type="NCBI Taxonomy" id="1121416"/>
    <lineage>
        <taxon>Bacteria</taxon>
        <taxon>Pseudomonadati</taxon>
        <taxon>Thermodesulfobacteriota</taxon>
        <taxon>Desulfobulbia</taxon>
        <taxon>Desulfobulbales</taxon>
        <taxon>Desulfocapsaceae</taxon>
        <taxon>Desulfopila</taxon>
    </lineage>
</organism>
<reference evidence="4 5" key="1">
    <citation type="submission" date="2016-12" db="EMBL/GenBank/DDBJ databases">
        <authorList>
            <person name="Song W.-J."/>
            <person name="Kurnit D.M."/>
        </authorList>
    </citation>
    <scope>NUCLEOTIDE SEQUENCE [LARGE SCALE GENOMIC DNA]</scope>
    <source>
        <strain evidence="4 5">DSM 18488</strain>
    </source>
</reference>
<evidence type="ECO:0000256" key="2">
    <source>
        <dbReference type="ARBA" id="ARBA00023002"/>
    </source>
</evidence>
<evidence type="ECO:0000256" key="1">
    <source>
        <dbReference type="ARBA" id="ARBA00006484"/>
    </source>
</evidence>
<comment type="similarity">
    <text evidence="1 3">Belongs to the short-chain dehydrogenases/reductases (SDR) family.</text>
</comment>
<evidence type="ECO:0000313" key="4">
    <source>
        <dbReference type="EMBL" id="SHO51122.1"/>
    </source>
</evidence>
<dbReference type="Proteomes" id="UP000184603">
    <property type="component" value="Unassembled WGS sequence"/>
</dbReference>
<dbReference type="PRINTS" id="PR00080">
    <property type="entry name" value="SDRFAMILY"/>
</dbReference>
<dbReference type="InterPro" id="IPR036291">
    <property type="entry name" value="NAD(P)-bd_dom_sf"/>
</dbReference>
<dbReference type="FunFam" id="3.40.50.720:FF:000047">
    <property type="entry name" value="NADP-dependent L-serine/L-allo-threonine dehydrogenase"/>
    <property type="match status" value="1"/>
</dbReference>
<keyword evidence="2" id="KW-0560">Oxidoreductase</keyword>
<accession>A0A1M7YEQ3</accession>
<proteinExistence type="inferred from homology"/>
<dbReference type="GO" id="GO:0016616">
    <property type="term" value="F:oxidoreductase activity, acting on the CH-OH group of donors, NAD or NADP as acceptor"/>
    <property type="evidence" value="ECO:0007669"/>
    <property type="project" value="UniProtKB-ARBA"/>
</dbReference>
<dbReference type="AlphaFoldDB" id="A0A1M7YEQ3"/>
<dbReference type="PANTHER" id="PTHR42901">
    <property type="entry name" value="ALCOHOL DEHYDROGENASE"/>
    <property type="match status" value="1"/>
</dbReference>
<dbReference type="SUPFAM" id="SSF51735">
    <property type="entry name" value="NAD(P)-binding Rossmann-fold domains"/>
    <property type="match status" value="1"/>
</dbReference>
<evidence type="ECO:0000256" key="3">
    <source>
        <dbReference type="RuleBase" id="RU000363"/>
    </source>
</evidence>
<sequence>MTGVICITGASAGIGHATAKRFCANGWRVVGVARRLDRLEALQKELGNAFYPAAFDVSDRDSVAAAFAALPPEFADIDVLVNSAGLGKGLDLAQEANLDDWDMMIQTNINGLLYCTRAVLPNMVARNHGFIVNLGSIAGEYNYKTGNVYGASKAFVKHFTQNLKADLLGTMVRVCCIEPGLTRTEFQQVRFDWNEAKSDAPYKGITPLAAEDISEAIWWVVNQPEHVTVTTVEIWPTHQANGTFSFDRQTSD</sequence>
<dbReference type="STRING" id="1121416.SAMN02745220_03854"/>
<dbReference type="PRINTS" id="PR00081">
    <property type="entry name" value="GDHRDH"/>
</dbReference>
<name>A0A1M7YEQ3_9BACT</name>
<dbReference type="InterPro" id="IPR002347">
    <property type="entry name" value="SDR_fam"/>
</dbReference>
<dbReference type="Pfam" id="PF00106">
    <property type="entry name" value="adh_short"/>
    <property type="match status" value="1"/>
</dbReference>
<dbReference type="OrthoDB" id="658698at2"/>
<dbReference type="RefSeq" id="WP_073615294.1">
    <property type="nucleotide sequence ID" value="NZ_FRFE01000023.1"/>
</dbReference>
<dbReference type="Gene3D" id="3.40.50.720">
    <property type="entry name" value="NAD(P)-binding Rossmann-like Domain"/>
    <property type="match status" value="1"/>
</dbReference>
<evidence type="ECO:0000313" key="5">
    <source>
        <dbReference type="Proteomes" id="UP000184603"/>
    </source>
</evidence>
<keyword evidence="5" id="KW-1185">Reference proteome</keyword>
<protein>
    <submittedName>
        <fullName evidence="4">3-hydroxy acid dehydrogenase / malonic semialdehyde reductase</fullName>
    </submittedName>
</protein>